<dbReference type="SUPFAM" id="SSF51735">
    <property type="entry name" value="NAD(P)-binding Rossmann-fold domains"/>
    <property type="match status" value="1"/>
</dbReference>
<evidence type="ECO:0000256" key="2">
    <source>
        <dbReference type="RuleBase" id="RU364082"/>
    </source>
</evidence>
<dbReference type="GO" id="GO:0008831">
    <property type="term" value="F:dTDP-4-dehydrorhamnose reductase activity"/>
    <property type="evidence" value="ECO:0007669"/>
    <property type="project" value="UniProtKB-EC"/>
</dbReference>
<protein>
    <recommendedName>
        <fullName evidence="2">dTDP-4-dehydrorhamnose reductase</fullName>
        <ecNumber evidence="2">1.1.1.133</ecNumber>
    </recommendedName>
</protein>
<dbReference type="EC" id="1.1.1.133" evidence="2"/>
<feature type="domain" description="RmlD-like substrate binding" evidence="3">
    <location>
        <begin position="3"/>
        <end position="286"/>
    </location>
</feature>
<comment type="similarity">
    <text evidence="1 2">Belongs to the dTDP-4-dehydrorhamnose reductase family.</text>
</comment>
<dbReference type="EMBL" id="JADEXQ010000008">
    <property type="protein sequence ID" value="MBE9028888.1"/>
    <property type="molecule type" value="Genomic_DNA"/>
</dbReference>
<keyword evidence="5" id="KW-1185">Reference proteome</keyword>
<dbReference type="AlphaFoldDB" id="A0A928VHV0"/>
<reference evidence="4" key="1">
    <citation type="submission" date="2020-10" db="EMBL/GenBank/DDBJ databases">
        <authorList>
            <person name="Castelo-Branco R."/>
            <person name="Eusebio N."/>
            <person name="Adriana R."/>
            <person name="Vieira A."/>
            <person name="Brugerolle De Fraissinette N."/>
            <person name="Rezende De Castro R."/>
            <person name="Schneider M.P."/>
            <person name="Vasconcelos V."/>
            <person name="Leao P.N."/>
        </authorList>
    </citation>
    <scope>NUCLEOTIDE SEQUENCE</scope>
    <source>
        <strain evidence="4">LEGE 11480</strain>
    </source>
</reference>
<accession>A0A928VHV0</accession>
<dbReference type="Proteomes" id="UP000625316">
    <property type="component" value="Unassembled WGS sequence"/>
</dbReference>
<dbReference type="RefSeq" id="WP_264323711.1">
    <property type="nucleotide sequence ID" value="NZ_JADEXQ010000008.1"/>
</dbReference>
<comment type="function">
    <text evidence="2">Catalyzes the reduction of dTDP-6-deoxy-L-lyxo-4-hexulose to yield dTDP-L-rhamnose.</text>
</comment>
<evidence type="ECO:0000256" key="1">
    <source>
        <dbReference type="ARBA" id="ARBA00010944"/>
    </source>
</evidence>
<dbReference type="InterPro" id="IPR029903">
    <property type="entry name" value="RmlD-like-bd"/>
</dbReference>
<name>A0A928VHV0_9CYAN</name>
<dbReference type="Pfam" id="PF04321">
    <property type="entry name" value="RmlD_sub_bind"/>
    <property type="match status" value="1"/>
</dbReference>
<evidence type="ECO:0000313" key="4">
    <source>
        <dbReference type="EMBL" id="MBE9028888.1"/>
    </source>
</evidence>
<proteinExistence type="inferred from homology"/>
<evidence type="ECO:0000313" key="5">
    <source>
        <dbReference type="Proteomes" id="UP000625316"/>
    </source>
</evidence>
<dbReference type="CDD" id="cd05254">
    <property type="entry name" value="dTDP_HR_like_SDR_e"/>
    <property type="match status" value="1"/>
</dbReference>
<organism evidence="4 5">
    <name type="scientific">Romeriopsis navalis LEGE 11480</name>
    <dbReference type="NCBI Taxonomy" id="2777977"/>
    <lineage>
        <taxon>Bacteria</taxon>
        <taxon>Bacillati</taxon>
        <taxon>Cyanobacteriota</taxon>
        <taxon>Cyanophyceae</taxon>
        <taxon>Leptolyngbyales</taxon>
        <taxon>Leptolyngbyaceae</taxon>
        <taxon>Romeriopsis</taxon>
        <taxon>Romeriopsis navalis</taxon>
    </lineage>
</organism>
<keyword evidence="2" id="KW-0560">Oxidoreductase</keyword>
<dbReference type="InterPro" id="IPR036291">
    <property type="entry name" value="NAD(P)-bd_dom_sf"/>
</dbReference>
<dbReference type="InterPro" id="IPR005913">
    <property type="entry name" value="dTDP_dehydrorham_reduct"/>
</dbReference>
<comment type="pathway">
    <text evidence="2">Carbohydrate biosynthesis; dTDP-L-rhamnose biosynthesis.</text>
</comment>
<keyword evidence="2" id="KW-0521">NADP</keyword>
<comment type="caution">
    <text evidence="4">The sequence shown here is derived from an EMBL/GenBank/DDBJ whole genome shotgun (WGS) entry which is preliminary data.</text>
</comment>
<dbReference type="PANTHER" id="PTHR10491:SF4">
    <property type="entry name" value="METHIONINE ADENOSYLTRANSFERASE 2 SUBUNIT BETA"/>
    <property type="match status" value="1"/>
</dbReference>
<gene>
    <name evidence="4" type="ORF">IQ266_03820</name>
</gene>
<sequence length="290" mass="32152">MQKLLVTGASGFLGWYITEAATTWQVIGTYWHHRNIAQSPYSVPVDLTNQQAVQQLFQDQKPDAVVHAAALSQPNACQQHPNLSYKINVLAAWQIAEECARLDIPCVFTSSEQVFDGTQAPYREIDPVSPINLYGEHKALAETGMLARHRKVIVCRMPLMFGAAPTASSFIQPFIQRLRTGEQLQAFTDEIRMPLSGWDAAQGLLLTLEQKYQGILHLGGPASLSRFAMAKILVEVLGIDQANITPCKQADVQMAAPRPQNLAMDNTIALKLGFKPQDFRSALLTIRDRL</sequence>
<dbReference type="Gene3D" id="3.40.50.720">
    <property type="entry name" value="NAD(P)-binding Rossmann-like Domain"/>
    <property type="match status" value="1"/>
</dbReference>
<evidence type="ECO:0000259" key="3">
    <source>
        <dbReference type="Pfam" id="PF04321"/>
    </source>
</evidence>
<dbReference type="PANTHER" id="PTHR10491">
    <property type="entry name" value="DTDP-4-DEHYDRORHAMNOSE REDUCTASE"/>
    <property type="match status" value="1"/>
</dbReference>